<keyword evidence="6" id="KW-1185">Reference proteome</keyword>
<proteinExistence type="predicted"/>
<feature type="domain" description="Ice-binding protein C-terminal" evidence="3">
    <location>
        <begin position="208"/>
        <end position="231"/>
    </location>
</feature>
<dbReference type="AlphaFoldDB" id="A0A1H4B8K5"/>
<dbReference type="NCBIfam" id="TIGR02595">
    <property type="entry name" value="PEP_CTERM"/>
    <property type="match status" value="1"/>
</dbReference>
<accession>A0A1H4B8K5</accession>
<evidence type="ECO:0000259" key="3">
    <source>
        <dbReference type="Pfam" id="PF07589"/>
    </source>
</evidence>
<evidence type="ECO:0000313" key="5">
    <source>
        <dbReference type="EMBL" id="SEA44447.1"/>
    </source>
</evidence>
<keyword evidence="1" id="KW-0812">Transmembrane</keyword>
<keyword evidence="2" id="KW-0732">Signal</keyword>
<protein>
    <submittedName>
        <fullName evidence="5">VPLPA-CTERM protein sorting domain-containing protein</fullName>
    </submittedName>
</protein>
<dbReference type="STRING" id="37625.SAMN05660420_02076"/>
<feature type="chain" id="PRO_5011541621" evidence="2">
    <location>
        <begin position="22"/>
        <end position="233"/>
    </location>
</feature>
<evidence type="ECO:0000256" key="1">
    <source>
        <dbReference type="SAM" id="Phobius"/>
    </source>
</evidence>
<name>A0A1H4B8K5_9BACT</name>
<evidence type="ECO:0000313" key="6">
    <source>
        <dbReference type="Proteomes" id="UP000199409"/>
    </source>
</evidence>
<dbReference type="Pfam" id="PF13448">
    <property type="entry name" value="DUF4114"/>
    <property type="match status" value="1"/>
</dbReference>
<dbReference type="RefSeq" id="WP_175498351.1">
    <property type="nucleotide sequence ID" value="NZ_FNQN01000006.1"/>
</dbReference>
<evidence type="ECO:0000259" key="4">
    <source>
        <dbReference type="Pfam" id="PF13448"/>
    </source>
</evidence>
<sequence length="233" mass="25231">MRIKLLLLTIALLLTSTHGMALTVSSNQLVTSAGNYSDTGDEAFSFTGGDDITAFLMFEFAGYQNTNTFGLYTYSFDTQGNVVADNTLEIFNGAAQGLWDDNQDPLNSTTTVTFDFTGGSVSTSNNSIAISDNRFGFYLTSPTNNGQTFYTHTSLNADQYDHFLTFDTRDNAAWEVMGSNYVLAAEDLWSGGDQDFTDMVVGISDIAPVPEPATLLLLGSGLVGLAFLKRRKS</sequence>
<gene>
    <name evidence="5" type="ORF">SAMN05660420_02076</name>
</gene>
<evidence type="ECO:0000256" key="2">
    <source>
        <dbReference type="SAM" id="SignalP"/>
    </source>
</evidence>
<dbReference type="Proteomes" id="UP000199409">
    <property type="component" value="Unassembled WGS sequence"/>
</dbReference>
<feature type="domain" description="DUF4114" evidence="4">
    <location>
        <begin position="131"/>
        <end position="203"/>
    </location>
</feature>
<reference evidence="5 6" key="1">
    <citation type="submission" date="2016-10" db="EMBL/GenBank/DDBJ databases">
        <authorList>
            <person name="de Groot N.N."/>
        </authorList>
    </citation>
    <scope>NUCLEOTIDE SEQUENCE [LARGE SCALE GENOMIC DNA]</scope>
    <source>
        <strain evidence="5 6">DSM 7343</strain>
    </source>
</reference>
<feature type="signal peptide" evidence="2">
    <location>
        <begin position="1"/>
        <end position="21"/>
    </location>
</feature>
<organism evidence="5 6">
    <name type="scientific">Desulfuromusa kysingii</name>
    <dbReference type="NCBI Taxonomy" id="37625"/>
    <lineage>
        <taxon>Bacteria</taxon>
        <taxon>Pseudomonadati</taxon>
        <taxon>Thermodesulfobacteriota</taxon>
        <taxon>Desulfuromonadia</taxon>
        <taxon>Desulfuromonadales</taxon>
        <taxon>Geopsychrobacteraceae</taxon>
        <taxon>Desulfuromusa</taxon>
    </lineage>
</organism>
<feature type="transmembrane region" description="Helical" evidence="1">
    <location>
        <begin position="212"/>
        <end position="228"/>
    </location>
</feature>
<keyword evidence="1" id="KW-0472">Membrane</keyword>
<dbReference type="EMBL" id="FNQN01000006">
    <property type="protein sequence ID" value="SEA44447.1"/>
    <property type="molecule type" value="Genomic_DNA"/>
</dbReference>
<dbReference type="Pfam" id="PF07589">
    <property type="entry name" value="PEP-CTERM"/>
    <property type="match status" value="1"/>
</dbReference>
<keyword evidence="1" id="KW-1133">Transmembrane helix</keyword>
<dbReference type="InterPro" id="IPR013424">
    <property type="entry name" value="Ice-binding_C"/>
</dbReference>
<dbReference type="InterPro" id="IPR025193">
    <property type="entry name" value="DUF4114"/>
</dbReference>